<proteinExistence type="predicted"/>
<dbReference type="OrthoDB" id="3474596at2"/>
<protein>
    <submittedName>
        <fullName evidence="6">DNA-binding transcriptional regulator YbjK</fullName>
    </submittedName>
</protein>
<evidence type="ECO:0000256" key="3">
    <source>
        <dbReference type="ARBA" id="ARBA00023163"/>
    </source>
</evidence>
<evidence type="ECO:0000313" key="7">
    <source>
        <dbReference type="Proteomes" id="UP000183015"/>
    </source>
</evidence>
<dbReference type="SUPFAM" id="SSF46689">
    <property type="entry name" value="Homeodomain-like"/>
    <property type="match status" value="1"/>
</dbReference>
<keyword evidence="1" id="KW-0805">Transcription regulation</keyword>
<evidence type="ECO:0000256" key="1">
    <source>
        <dbReference type="ARBA" id="ARBA00023015"/>
    </source>
</evidence>
<evidence type="ECO:0000313" key="6">
    <source>
        <dbReference type="EMBL" id="SEL54084.1"/>
    </source>
</evidence>
<evidence type="ECO:0000256" key="2">
    <source>
        <dbReference type="ARBA" id="ARBA00023125"/>
    </source>
</evidence>
<dbReference type="GO" id="GO:0003700">
    <property type="term" value="F:DNA-binding transcription factor activity"/>
    <property type="evidence" value="ECO:0007669"/>
    <property type="project" value="TreeGrafter"/>
</dbReference>
<organism evidence="6 7">
    <name type="scientific">Streptacidiphilus jiangxiensis</name>
    <dbReference type="NCBI Taxonomy" id="235985"/>
    <lineage>
        <taxon>Bacteria</taxon>
        <taxon>Bacillati</taxon>
        <taxon>Actinomycetota</taxon>
        <taxon>Actinomycetes</taxon>
        <taxon>Kitasatosporales</taxon>
        <taxon>Streptomycetaceae</taxon>
        <taxon>Streptacidiphilus</taxon>
    </lineage>
</organism>
<feature type="DNA-binding region" description="H-T-H motif" evidence="4">
    <location>
        <begin position="34"/>
        <end position="53"/>
    </location>
</feature>
<dbReference type="PROSITE" id="PS50977">
    <property type="entry name" value="HTH_TETR_2"/>
    <property type="match status" value="1"/>
</dbReference>
<keyword evidence="2 4" id="KW-0238">DNA-binding</keyword>
<gene>
    <name evidence="6" type="ORF">SAMN05414137_109327</name>
</gene>
<name>A0A1H7R2E7_STRJI</name>
<dbReference type="InterPro" id="IPR050109">
    <property type="entry name" value="HTH-type_TetR-like_transc_reg"/>
</dbReference>
<dbReference type="eggNOG" id="COG1309">
    <property type="taxonomic scope" value="Bacteria"/>
</dbReference>
<dbReference type="PANTHER" id="PTHR30055:SF234">
    <property type="entry name" value="HTH-TYPE TRANSCRIPTIONAL REGULATOR BETI"/>
    <property type="match status" value="1"/>
</dbReference>
<dbReference type="InterPro" id="IPR001647">
    <property type="entry name" value="HTH_TetR"/>
</dbReference>
<dbReference type="InterPro" id="IPR009057">
    <property type="entry name" value="Homeodomain-like_sf"/>
</dbReference>
<dbReference type="Gene3D" id="1.10.357.10">
    <property type="entry name" value="Tetracycline Repressor, domain 2"/>
    <property type="match status" value="1"/>
</dbReference>
<dbReference type="PANTHER" id="PTHR30055">
    <property type="entry name" value="HTH-TYPE TRANSCRIPTIONAL REGULATOR RUTR"/>
    <property type="match status" value="1"/>
</dbReference>
<keyword evidence="3" id="KW-0804">Transcription</keyword>
<keyword evidence="7" id="KW-1185">Reference proteome</keyword>
<accession>A0A1H7R2E7</accession>
<reference evidence="7" key="1">
    <citation type="submission" date="2016-10" db="EMBL/GenBank/DDBJ databases">
        <authorList>
            <person name="Varghese N."/>
        </authorList>
    </citation>
    <scope>NUCLEOTIDE SEQUENCE [LARGE SCALE GENOMIC DNA]</scope>
    <source>
        <strain evidence="7">DSM 45096 / BCRC 16803 / CGMCC 4.1857 / CIP 109030 / JCM 12277 / KCTC 19219 / NBRC 100920 / 33214</strain>
    </source>
</reference>
<dbReference type="EMBL" id="FOAZ01000009">
    <property type="protein sequence ID" value="SEL54084.1"/>
    <property type="molecule type" value="Genomic_DNA"/>
</dbReference>
<dbReference type="AlphaFoldDB" id="A0A1H7R2E7"/>
<evidence type="ECO:0000256" key="4">
    <source>
        <dbReference type="PROSITE-ProRule" id="PRU00335"/>
    </source>
</evidence>
<dbReference type="STRING" id="235985.SAMN05414137_109327"/>
<dbReference type="RefSeq" id="WP_042445711.1">
    <property type="nucleotide sequence ID" value="NZ_BBPN01000009.1"/>
</dbReference>
<dbReference type="Pfam" id="PF00440">
    <property type="entry name" value="TetR_N"/>
    <property type="match status" value="1"/>
</dbReference>
<evidence type="ECO:0000259" key="5">
    <source>
        <dbReference type="PROSITE" id="PS50977"/>
    </source>
</evidence>
<dbReference type="GO" id="GO:0000976">
    <property type="term" value="F:transcription cis-regulatory region binding"/>
    <property type="evidence" value="ECO:0007669"/>
    <property type="project" value="TreeGrafter"/>
</dbReference>
<sequence length="207" mass="22723">MSEPGRTERRSDTRTRVVEAALACLAAHGFGGTTARAVAQCGDFAPGVIYYHFDDLDDLIVAALTHSCTGRLGRYREALDGVDRARPAVRILRELYAEDVASGHVAAVCEIYGGARPGTRLADRLAVETTRFEQLAEELLTTLLRGKPLATLVRIPVAARAAVAFYLGLETLTHLDQDRSRPADLFAQAERAAAVFDRIPRVRRRRH</sequence>
<feature type="domain" description="HTH tetR-type" evidence="5">
    <location>
        <begin position="11"/>
        <end position="71"/>
    </location>
</feature>
<dbReference type="Proteomes" id="UP000183015">
    <property type="component" value="Unassembled WGS sequence"/>
</dbReference>